<feature type="compositionally biased region" description="Gly residues" evidence="1">
    <location>
        <begin position="1"/>
        <end position="14"/>
    </location>
</feature>
<evidence type="ECO:0000313" key="2">
    <source>
        <dbReference type="EMBL" id="CAG8763553.1"/>
    </source>
</evidence>
<organism evidence="2 3">
    <name type="scientific">Funneliformis caledonium</name>
    <dbReference type="NCBI Taxonomy" id="1117310"/>
    <lineage>
        <taxon>Eukaryota</taxon>
        <taxon>Fungi</taxon>
        <taxon>Fungi incertae sedis</taxon>
        <taxon>Mucoromycota</taxon>
        <taxon>Glomeromycotina</taxon>
        <taxon>Glomeromycetes</taxon>
        <taxon>Glomerales</taxon>
        <taxon>Glomeraceae</taxon>
        <taxon>Funneliformis</taxon>
    </lineage>
</organism>
<feature type="compositionally biased region" description="Low complexity" evidence="1">
    <location>
        <begin position="15"/>
        <end position="61"/>
    </location>
</feature>
<dbReference type="EMBL" id="CAJVPQ010023795">
    <property type="protein sequence ID" value="CAG8763553.1"/>
    <property type="molecule type" value="Genomic_DNA"/>
</dbReference>
<keyword evidence="3" id="KW-1185">Reference proteome</keyword>
<evidence type="ECO:0000256" key="1">
    <source>
        <dbReference type="SAM" id="MobiDB-lite"/>
    </source>
</evidence>
<sequence>GGQGQYGNEYGGGYPQQLYGQQQQYGQPQYGQQQGYGQQQYGQQQNYNQQSYGQQQQYNPNVQQNVEMTQVNPDNINGFFDE</sequence>
<protein>
    <submittedName>
        <fullName evidence="2">11837_t:CDS:1</fullName>
    </submittedName>
</protein>
<reference evidence="2" key="1">
    <citation type="submission" date="2021-06" db="EMBL/GenBank/DDBJ databases">
        <authorList>
            <person name="Kallberg Y."/>
            <person name="Tangrot J."/>
            <person name="Rosling A."/>
        </authorList>
    </citation>
    <scope>NUCLEOTIDE SEQUENCE</scope>
    <source>
        <strain evidence="2">UK204</strain>
    </source>
</reference>
<feature type="region of interest" description="Disordered" evidence="1">
    <location>
        <begin position="1"/>
        <end position="61"/>
    </location>
</feature>
<proteinExistence type="predicted"/>
<dbReference type="Proteomes" id="UP000789570">
    <property type="component" value="Unassembled WGS sequence"/>
</dbReference>
<evidence type="ECO:0000313" key="3">
    <source>
        <dbReference type="Proteomes" id="UP000789570"/>
    </source>
</evidence>
<dbReference type="AlphaFoldDB" id="A0A9N9J4P6"/>
<name>A0A9N9J4P6_9GLOM</name>
<comment type="caution">
    <text evidence="2">The sequence shown here is derived from an EMBL/GenBank/DDBJ whole genome shotgun (WGS) entry which is preliminary data.</text>
</comment>
<gene>
    <name evidence="2" type="ORF">FCALED_LOCUS17080</name>
</gene>
<feature type="non-terminal residue" evidence="2">
    <location>
        <position position="82"/>
    </location>
</feature>
<feature type="non-terminal residue" evidence="2">
    <location>
        <position position="1"/>
    </location>
</feature>
<accession>A0A9N9J4P6</accession>